<dbReference type="EMBL" id="JACJMO010000013">
    <property type="protein sequence ID" value="MBM6857873.1"/>
    <property type="molecule type" value="Genomic_DNA"/>
</dbReference>
<keyword evidence="2" id="KW-1185">Reference proteome</keyword>
<accession>A0AA40ZTU8</accession>
<proteinExistence type="predicted"/>
<reference evidence="1 2" key="1">
    <citation type="journal article" date="2021" name="Sci. Rep.">
        <title>The distribution of antibiotic resistance genes in chicken gut microbiota commensals.</title>
        <authorList>
            <person name="Juricova H."/>
            <person name="Matiasovicova J."/>
            <person name="Kubasova T."/>
            <person name="Cejkova D."/>
            <person name="Rychlik I."/>
        </authorList>
    </citation>
    <scope>NUCLEOTIDE SEQUENCE [LARGE SCALE GENOMIC DNA]</scope>
    <source>
        <strain evidence="1 2">An421</strain>
    </source>
</reference>
<dbReference type="RefSeq" id="WP_075318514.1">
    <property type="nucleotide sequence ID" value="NZ_JAAZTS010000013.1"/>
</dbReference>
<evidence type="ECO:0008006" key="3">
    <source>
        <dbReference type="Google" id="ProtNLM"/>
    </source>
</evidence>
<dbReference type="AlphaFoldDB" id="A0AA40ZTU8"/>
<protein>
    <recommendedName>
        <fullName evidence="3">Lipoprotein</fullName>
    </recommendedName>
</protein>
<gene>
    <name evidence="1" type="ORF">H6D15_09735</name>
</gene>
<dbReference type="Proteomes" id="UP000698924">
    <property type="component" value="Unassembled WGS sequence"/>
</dbReference>
<evidence type="ECO:0000313" key="2">
    <source>
        <dbReference type="Proteomes" id="UP000698924"/>
    </source>
</evidence>
<evidence type="ECO:0000313" key="1">
    <source>
        <dbReference type="EMBL" id="MBM6857873.1"/>
    </source>
</evidence>
<comment type="caution">
    <text evidence="1">The sequence shown here is derived from an EMBL/GenBank/DDBJ whole genome shotgun (WGS) entry which is preliminary data.</text>
</comment>
<name>A0AA40ZTU8_9BACT</name>
<organism evidence="1 2">
    <name type="scientific">Caecibacteroides pullorum</name>
    <dbReference type="NCBI Taxonomy" id="2725562"/>
    <lineage>
        <taxon>Bacteria</taxon>
        <taxon>Pseudomonadati</taxon>
        <taxon>Bacteroidota</taxon>
        <taxon>Bacteroidia</taxon>
        <taxon>Bacteroidales</taxon>
        <taxon>Bacteroidaceae</taxon>
        <taxon>Caecibacteroides</taxon>
    </lineage>
</organism>
<dbReference type="PROSITE" id="PS51257">
    <property type="entry name" value="PROKAR_LIPOPROTEIN"/>
    <property type="match status" value="1"/>
</dbReference>
<sequence length="255" mass="28921">MRLNFVVLLFTLFTCLLYSCNNDELEIEKEYTFSNRFSEINDFKESNLFTEEYRKTFGALISRIDEINLKKNEADILSLVTNYQRVLTSTPTDSADANKELIRIFNSIYSVGEQKELNTLFDQMKRLERGLIDDGKVLSFDAHEQNLFMGSLALEFPRVKKGLKMAGNKMVRTRSEIDVSDCINACEDSYYWELMSIAVDIFCYGIGAIYTACQSLGSLTIPALIALIVGVSQSSIDIDIATAQYNLCVKECNGR</sequence>